<reference evidence="12 13" key="2">
    <citation type="submission" date="2018-12" db="EMBL/GenBank/DDBJ databases">
        <title>Nakamurella antarcticus sp. nov., isolated from Antarctica South Shetland Islands soil.</title>
        <authorList>
            <person name="Peng F."/>
        </authorList>
    </citation>
    <scope>NUCLEOTIDE SEQUENCE [LARGE SCALE GENOMIC DNA]</scope>
    <source>
        <strain evidence="12 13">S14-144</strain>
    </source>
</reference>
<dbReference type="EC" id="7.1.1.9" evidence="10"/>
<keyword evidence="4 10" id="KW-1003">Cell membrane</keyword>
<keyword evidence="5 11" id="KW-0812">Transmembrane</keyword>
<name>A0A3G8ZTH7_9ACTN</name>
<evidence type="ECO:0000256" key="4">
    <source>
        <dbReference type="ARBA" id="ARBA00022475"/>
    </source>
</evidence>
<dbReference type="EMBL" id="CP034170">
    <property type="protein sequence ID" value="AZI57774.1"/>
    <property type="molecule type" value="Genomic_DNA"/>
</dbReference>
<keyword evidence="7 11" id="KW-1133">Transmembrane helix</keyword>
<sequence length="134" mass="14540">MKIEYKLFVGLAAFFVVLAVVYGFWAGADEPVGTVAFGLTGGLALVVGSFLWFSGRRLEQERPEDNTDAEISDGAGELGFFSPGSYWPICIAGSAAVLAIATAFLLVWLMILTLVFLILSICGLLFEYQRSYSH</sequence>
<keyword evidence="8 10" id="KW-0472">Membrane</keyword>
<keyword evidence="13" id="KW-1185">Reference proteome</keyword>
<comment type="similarity">
    <text evidence="3 10">Belongs to the cytochrome c oxidase bacterial subunit CtaF family.</text>
</comment>
<dbReference type="Proteomes" id="UP000268084">
    <property type="component" value="Chromosome"/>
</dbReference>
<evidence type="ECO:0000313" key="12">
    <source>
        <dbReference type="EMBL" id="AZI57774.1"/>
    </source>
</evidence>
<evidence type="ECO:0000256" key="3">
    <source>
        <dbReference type="ARBA" id="ARBA00006870"/>
    </source>
</evidence>
<organism evidence="12 13">
    <name type="scientific">Nakamurella antarctica</name>
    <dbReference type="NCBI Taxonomy" id="1902245"/>
    <lineage>
        <taxon>Bacteria</taxon>
        <taxon>Bacillati</taxon>
        <taxon>Actinomycetota</taxon>
        <taxon>Actinomycetes</taxon>
        <taxon>Nakamurellales</taxon>
        <taxon>Nakamurellaceae</taxon>
        <taxon>Nakamurella</taxon>
    </lineage>
</organism>
<protein>
    <recommendedName>
        <fullName evidence="10">Cytochrome c oxidase polypeptide 4</fullName>
        <ecNumber evidence="10">7.1.1.9</ecNumber>
    </recommendedName>
    <alternativeName>
        <fullName evidence="10">Cytochrome aa3 subunit 4</fullName>
    </alternativeName>
    <alternativeName>
        <fullName evidence="10">Cytochrome c oxidase polypeptide IV</fullName>
    </alternativeName>
</protein>
<feature type="transmembrane region" description="Helical" evidence="11">
    <location>
        <begin position="111"/>
        <end position="128"/>
    </location>
</feature>
<keyword evidence="6 10" id="KW-1278">Translocase</keyword>
<evidence type="ECO:0000256" key="11">
    <source>
        <dbReference type="SAM" id="Phobius"/>
    </source>
</evidence>
<dbReference type="GO" id="GO:0005886">
    <property type="term" value="C:plasma membrane"/>
    <property type="evidence" value="ECO:0007669"/>
    <property type="project" value="UniProtKB-SubCell"/>
</dbReference>
<dbReference type="GO" id="GO:0022900">
    <property type="term" value="P:electron transport chain"/>
    <property type="evidence" value="ECO:0007669"/>
    <property type="project" value="InterPro"/>
</dbReference>
<dbReference type="AlphaFoldDB" id="A0A3G8ZTH7"/>
<comment type="catalytic activity">
    <reaction evidence="9 10">
        <text>4 Fe(II)-[cytochrome c] + O2 + 8 H(+)(in) = 4 Fe(III)-[cytochrome c] + 2 H2O + 4 H(+)(out)</text>
        <dbReference type="Rhea" id="RHEA:11436"/>
        <dbReference type="Rhea" id="RHEA-COMP:10350"/>
        <dbReference type="Rhea" id="RHEA-COMP:14399"/>
        <dbReference type="ChEBI" id="CHEBI:15377"/>
        <dbReference type="ChEBI" id="CHEBI:15378"/>
        <dbReference type="ChEBI" id="CHEBI:15379"/>
        <dbReference type="ChEBI" id="CHEBI:29033"/>
        <dbReference type="ChEBI" id="CHEBI:29034"/>
        <dbReference type="EC" id="7.1.1.9"/>
    </reaction>
</comment>
<proteinExistence type="inferred from homology"/>
<dbReference type="OrthoDB" id="5244617at2"/>
<evidence type="ECO:0000256" key="9">
    <source>
        <dbReference type="ARBA" id="ARBA00047816"/>
    </source>
</evidence>
<evidence type="ECO:0000256" key="7">
    <source>
        <dbReference type="ARBA" id="ARBA00022989"/>
    </source>
</evidence>
<accession>A0A3G8ZTH7</accession>
<evidence type="ECO:0000256" key="6">
    <source>
        <dbReference type="ARBA" id="ARBA00022967"/>
    </source>
</evidence>
<dbReference type="Pfam" id="PF12270">
    <property type="entry name" value="Cyt_c_ox_IV"/>
    <property type="match status" value="1"/>
</dbReference>
<evidence type="ECO:0000313" key="13">
    <source>
        <dbReference type="Proteomes" id="UP000268084"/>
    </source>
</evidence>
<reference evidence="12 13" key="1">
    <citation type="submission" date="2018-11" db="EMBL/GenBank/DDBJ databases">
        <authorList>
            <person name="Da X."/>
        </authorList>
    </citation>
    <scope>NUCLEOTIDE SEQUENCE [LARGE SCALE GENOMIC DNA]</scope>
    <source>
        <strain evidence="12 13">S14-144</strain>
    </source>
</reference>
<evidence type="ECO:0000256" key="1">
    <source>
        <dbReference type="ARBA" id="ARBA00002536"/>
    </source>
</evidence>
<gene>
    <name evidence="12" type="ORF">EH165_06055</name>
</gene>
<feature type="transmembrane region" description="Helical" evidence="11">
    <location>
        <begin position="86"/>
        <end position="105"/>
    </location>
</feature>
<dbReference type="InterPro" id="IPR021050">
    <property type="entry name" value="Cyt_c_oxidase_su4_actinobac"/>
</dbReference>
<feature type="transmembrane region" description="Helical" evidence="11">
    <location>
        <begin position="7"/>
        <end position="26"/>
    </location>
</feature>
<evidence type="ECO:0000256" key="5">
    <source>
        <dbReference type="ARBA" id="ARBA00022692"/>
    </source>
</evidence>
<dbReference type="RefSeq" id="WP_124798496.1">
    <property type="nucleotide sequence ID" value="NZ_CP034170.1"/>
</dbReference>
<feature type="transmembrane region" description="Helical" evidence="11">
    <location>
        <begin position="32"/>
        <end position="53"/>
    </location>
</feature>
<dbReference type="PIRSF" id="PIRSF017385">
    <property type="entry name" value="CtaF"/>
    <property type="match status" value="1"/>
</dbReference>
<evidence type="ECO:0000256" key="8">
    <source>
        <dbReference type="ARBA" id="ARBA00023136"/>
    </source>
</evidence>
<evidence type="ECO:0000256" key="2">
    <source>
        <dbReference type="ARBA" id="ARBA00004651"/>
    </source>
</evidence>
<comment type="subunit">
    <text evidence="10">Associates with subunits I, II and III to form cytochrome c oxidase.</text>
</comment>
<evidence type="ECO:0000256" key="10">
    <source>
        <dbReference type="PIRNR" id="PIRNR017385"/>
    </source>
</evidence>
<dbReference type="GO" id="GO:0004129">
    <property type="term" value="F:cytochrome-c oxidase activity"/>
    <property type="evidence" value="ECO:0007669"/>
    <property type="project" value="UniProtKB-EC"/>
</dbReference>
<dbReference type="KEGG" id="nak:EH165_06055"/>
<comment type="function">
    <text evidence="1 10">Part of cytochrome c oxidase, its function is unknown.</text>
</comment>
<comment type="subcellular location">
    <subcellularLocation>
        <location evidence="2">Cell membrane</location>
        <topology evidence="2">Multi-pass membrane protein</topology>
    </subcellularLocation>
</comment>